<proteinExistence type="predicted"/>
<comment type="caution">
    <text evidence="2">The sequence shown here is derived from an EMBL/GenBank/DDBJ whole genome shotgun (WGS) entry which is preliminary data.</text>
</comment>
<dbReference type="InterPro" id="IPR032710">
    <property type="entry name" value="NTF2-like_dom_sf"/>
</dbReference>
<dbReference type="OrthoDB" id="1256785at2"/>
<sequence length="134" mass="14780">MNENPSIAVVLDALQRVVACSQHQPALIAELFSEDYRQQVDGKSLDYAQFMQHMALLKQLTRSMALDIIAVAGQGEAVLTHHQVRVEKRDGGRSLVKVLAHFTVRDGKICACDELTQLLEGEHGDRDLGSRVSA</sequence>
<evidence type="ECO:0000313" key="3">
    <source>
        <dbReference type="Proteomes" id="UP000248196"/>
    </source>
</evidence>
<accession>A0A318P1Q2</accession>
<evidence type="ECO:0000259" key="1">
    <source>
        <dbReference type="Pfam" id="PF12680"/>
    </source>
</evidence>
<dbReference type="AlphaFoldDB" id="A0A318P1Q2"/>
<reference evidence="2 3" key="1">
    <citation type="submission" date="2017-11" db="EMBL/GenBank/DDBJ databases">
        <title>Genome sequence of the oocydin A producing rhizobacterium Serratia plymuthica 4Rx5.</title>
        <authorList>
            <person name="Matilla M.A."/>
            <person name="Udaondo Z."/>
            <person name="Salmond G.P.C."/>
        </authorList>
    </citation>
    <scope>NUCLEOTIDE SEQUENCE [LARGE SCALE GENOMIC DNA]</scope>
    <source>
        <strain evidence="2 3">4Rx5</strain>
    </source>
</reference>
<dbReference type="SUPFAM" id="SSF54427">
    <property type="entry name" value="NTF2-like"/>
    <property type="match status" value="1"/>
</dbReference>
<evidence type="ECO:0000313" key="2">
    <source>
        <dbReference type="EMBL" id="PYD37766.1"/>
    </source>
</evidence>
<dbReference type="Gene3D" id="3.10.450.50">
    <property type="match status" value="1"/>
</dbReference>
<organism evidence="2 3">
    <name type="scientific">Serratia plymuthica</name>
    <dbReference type="NCBI Taxonomy" id="82996"/>
    <lineage>
        <taxon>Bacteria</taxon>
        <taxon>Pseudomonadati</taxon>
        <taxon>Pseudomonadota</taxon>
        <taxon>Gammaproteobacteria</taxon>
        <taxon>Enterobacterales</taxon>
        <taxon>Yersiniaceae</taxon>
        <taxon>Serratia</taxon>
    </lineage>
</organism>
<feature type="domain" description="SnoaL-like" evidence="1">
    <location>
        <begin position="19"/>
        <end position="110"/>
    </location>
</feature>
<dbReference type="Pfam" id="PF12680">
    <property type="entry name" value="SnoaL_2"/>
    <property type="match status" value="1"/>
</dbReference>
<protein>
    <submittedName>
        <fullName evidence="2">Nuclear transport factor 2 family protein</fullName>
    </submittedName>
</protein>
<gene>
    <name evidence="2" type="ORF">CT690_16995</name>
</gene>
<dbReference type="InterPro" id="IPR037401">
    <property type="entry name" value="SnoaL-like"/>
</dbReference>
<dbReference type="RefSeq" id="WP_041416773.1">
    <property type="nucleotide sequence ID" value="NZ_PESE01000005.1"/>
</dbReference>
<name>A0A318P1Q2_SERPL</name>
<dbReference type="Proteomes" id="UP000248196">
    <property type="component" value="Unassembled WGS sequence"/>
</dbReference>
<dbReference type="EMBL" id="PESE01000005">
    <property type="protein sequence ID" value="PYD37766.1"/>
    <property type="molecule type" value="Genomic_DNA"/>
</dbReference>